<dbReference type="Pfam" id="PF10798">
    <property type="entry name" value="YmgB"/>
    <property type="match status" value="1"/>
</dbReference>
<dbReference type="InterPro" id="IPR024753">
    <property type="entry name" value="AriR"/>
</dbReference>
<reference evidence="1 2" key="1">
    <citation type="submission" date="2023-12" db="EMBL/GenBank/DDBJ databases">
        <title>Gut-associated functions are favored during microbiome assembly across C. elegans life.</title>
        <authorList>
            <person name="Zimmermann J."/>
        </authorList>
    </citation>
    <scope>NUCLEOTIDE SEQUENCE [LARGE SCALE GENOMIC DNA]</scope>
    <source>
        <strain evidence="1 2">BIGb0393</strain>
    </source>
</reference>
<protein>
    <submittedName>
        <fullName evidence="1">Biofilm development regulator YmgB/AriR family protein</fullName>
    </submittedName>
</protein>
<evidence type="ECO:0000313" key="1">
    <source>
        <dbReference type="EMBL" id="MEJ5047527.1"/>
    </source>
</evidence>
<dbReference type="Gene3D" id="1.20.5.5260">
    <property type="match status" value="1"/>
</dbReference>
<sequence>MQKNNISTDFVSYFNCGSVHLKSEAEILGSVIRTLIADKKSVTNKNIIMHLIAELESSQDRALQECLRSALQIVVGRTPDDAGI</sequence>
<organism evidence="1 2">
    <name type="scientific">Pantoea nemavictus</name>
    <dbReference type="NCBI Taxonomy" id="2726955"/>
    <lineage>
        <taxon>Bacteria</taxon>
        <taxon>Pseudomonadati</taxon>
        <taxon>Pseudomonadota</taxon>
        <taxon>Gammaproteobacteria</taxon>
        <taxon>Enterobacterales</taxon>
        <taxon>Erwiniaceae</taxon>
        <taxon>Pantoea</taxon>
    </lineage>
</organism>
<accession>A0ABU8PYF1</accession>
<gene>
    <name evidence="1" type="ORF">WH298_20285</name>
</gene>
<evidence type="ECO:0000313" key="2">
    <source>
        <dbReference type="Proteomes" id="UP001362100"/>
    </source>
</evidence>
<proteinExistence type="predicted"/>
<dbReference type="Proteomes" id="UP001362100">
    <property type="component" value="Unassembled WGS sequence"/>
</dbReference>
<dbReference type="RefSeq" id="WP_180823810.1">
    <property type="nucleotide sequence ID" value="NZ_JACAWY010000002.1"/>
</dbReference>
<dbReference type="EMBL" id="JBBGZW010000002">
    <property type="protein sequence ID" value="MEJ5047527.1"/>
    <property type="molecule type" value="Genomic_DNA"/>
</dbReference>
<keyword evidence="2" id="KW-1185">Reference proteome</keyword>
<name>A0ABU8PYF1_9GAMM</name>
<comment type="caution">
    <text evidence="1">The sequence shown here is derived from an EMBL/GenBank/DDBJ whole genome shotgun (WGS) entry which is preliminary data.</text>
</comment>